<dbReference type="Proteomes" id="UP000076837">
    <property type="component" value="Unassembled WGS sequence"/>
</dbReference>
<feature type="signal peptide" evidence="1">
    <location>
        <begin position="1"/>
        <end position="18"/>
    </location>
</feature>
<reference evidence="3 4" key="1">
    <citation type="journal article" date="2016" name="Sci. Rep.">
        <title>Draft genome sequencing and secretome analysis of fungal phytopathogen Ascochyta rabiei provides insight into the necrotrophic effector repertoire.</title>
        <authorList>
            <person name="Verma S."/>
            <person name="Gazara R.K."/>
            <person name="Nizam S."/>
            <person name="Parween S."/>
            <person name="Chattopadhyay D."/>
            <person name="Verma P.K."/>
        </authorList>
    </citation>
    <scope>NUCLEOTIDE SEQUENCE [LARGE SCALE GENOMIC DNA]</scope>
    <source>
        <strain evidence="3 4">ArDII</strain>
    </source>
</reference>
<evidence type="ECO:0000256" key="1">
    <source>
        <dbReference type="SAM" id="SignalP"/>
    </source>
</evidence>
<dbReference type="Pfam" id="PF03372">
    <property type="entry name" value="Exo_endo_phos"/>
    <property type="match status" value="1"/>
</dbReference>
<sequence length="310" mass="33214">MRLAMLTALSVLASPVMSAGLQPHAGPRAATTQDFRSVTFNIRYAAPASTNERPWSVRGPLVTSQLKNTTATATSRGSIPVIGLQEVLHQQLLDIKAGLGSSWSHLGTGRDDGKASGEYVPLLYQPCVLRLVSSTQKWLSPTPDVPSFWPGAGSRRYVIVAVFEVVATRRLVVVANTHLDNASQTARIEGVKIVLSTIRAVRAQYGALPVVLTGDFNSAPGSGDAYGTADQDGLLGELYALAKPEQRFGPEGTFSGFDPSAEPNDRIDFIWLGPNASTTWEVERYEVLGNVVGGVYISDHRAVVGDVRLL</sequence>
<evidence type="ECO:0000313" key="3">
    <source>
        <dbReference type="EMBL" id="KZM28350.1"/>
    </source>
</evidence>
<evidence type="ECO:0000259" key="2">
    <source>
        <dbReference type="Pfam" id="PF03372"/>
    </source>
</evidence>
<dbReference type="EMBL" id="JYNV01000020">
    <property type="protein sequence ID" value="KZM28350.1"/>
    <property type="molecule type" value="Genomic_DNA"/>
</dbReference>
<name>A0A163M2U0_DIDRA</name>
<gene>
    <name evidence="3" type="ORF">ST47_g497</name>
</gene>
<comment type="caution">
    <text evidence="3">The sequence shown here is derived from an EMBL/GenBank/DDBJ whole genome shotgun (WGS) entry which is preliminary data.</text>
</comment>
<keyword evidence="3" id="KW-0540">Nuclease</keyword>
<keyword evidence="3" id="KW-0378">Hydrolase</keyword>
<dbReference type="GO" id="GO:0000175">
    <property type="term" value="F:3'-5'-RNA exonuclease activity"/>
    <property type="evidence" value="ECO:0007669"/>
    <property type="project" value="TreeGrafter"/>
</dbReference>
<dbReference type="AlphaFoldDB" id="A0A163M2U0"/>
<dbReference type="InterPro" id="IPR036691">
    <property type="entry name" value="Endo/exonu/phosph_ase_sf"/>
</dbReference>
<dbReference type="PANTHER" id="PTHR12121">
    <property type="entry name" value="CARBON CATABOLITE REPRESSOR PROTEIN 4"/>
    <property type="match status" value="1"/>
</dbReference>
<dbReference type="InterPro" id="IPR005135">
    <property type="entry name" value="Endo/exonuclease/phosphatase"/>
</dbReference>
<dbReference type="SUPFAM" id="SSF56219">
    <property type="entry name" value="DNase I-like"/>
    <property type="match status" value="1"/>
</dbReference>
<organism evidence="3 4">
    <name type="scientific">Didymella rabiei</name>
    <name type="common">Chickpea ascochyta blight fungus</name>
    <name type="synonym">Mycosphaerella rabiei</name>
    <dbReference type="NCBI Taxonomy" id="5454"/>
    <lineage>
        <taxon>Eukaryota</taxon>
        <taxon>Fungi</taxon>
        <taxon>Dikarya</taxon>
        <taxon>Ascomycota</taxon>
        <taxon>Pezizomycotina</taxon>
        <taxon>Dothideomycetes</taxon>
        <taxon>Pleosporomycetidae</taxon>
        <taxon>Pleosporales</taxon>
        <taxon>Pleosporineae</taxon>
        <taxon>Didymellaceae</taxon>
        <taxon>Ascochyta</taxon>
    </lineage>
</organism>
<keyword evidence="4" id="KW-1185">Reference proteome</keyword>
<dbReference type="CDD" id="cd09083">
    <property type="entry name" value="EEP-1"/>
    <property type="match status" value="1"/>
</dbReference>
<proteinExistence type="predicted"/>
<feature type="domain" description="Endonuclease/exonuclease/phosphatase" evidence="2">
    <location>
        <begin position="80"/>
        <end position="300"/>
    </location>
</feature>
<evidence type="ECO:0000313" key="4">
    <source>
        <dbReference type="Proteomes" id="UP000076837"/>
    </source>
</evidence>
<dbReference type="PANTHER" id="PTHR12121:SF36">
    <property type="entry name" value="ENDONUCLEASE_EXONUCLEASE_PHOSPHATASE DOMAIN-CONTAINING PROTEIN"/>
    <property type="match status" value="1"/>
</dbReference>
<keyword evidence="3" id="KW-0255">Endonuclease</keyword>
<feature type="chain" id="PRO_5007844118" evidence="1">
    <location>
        <begin position="19"/>
        <end position="310"/>
    </location>
</feature>
<dbReference type="Gene3D" id="3.60.10.10">
    <property type="entry name" value="Endonuclease/exonuclease/phosphatase"/>
    <property type="match status" value="1"/>
</dbReference>
<accession>A0A163M2U0</accession>
<dbReference type="GO" id="GO:0004519">
    <property type="term" value="F:endonuclease activity"/>
    <property type="evidence" value="ECO:0007669"/>
    <property type="project" value="UniProtKB-KW"/>
</dbReference>
<protein>
    <submittedName>
        <fullName evidence="3">Endonuclease</fullName>
    </submittedName>
</protein>
<keyword evidence="1" id="KW-0732">Signal</keyword>
<dbReference type="InterPro" id="IPR050410">
    <property type="entry name" value="CCR4/nocturin_mRNA_transcr"/>
</dbReference>